<keyword evidence="3" id="KW-1185">Reference proteome</keyword>
<dbReference type="EnsemblPlants" id="AET2Gv20925800.1">
    <property type="protein sequence ID" value="AET2Gv20925800.1"/>
    <property type="gene ID" value="AET2Gv20925800"/>
</dbReference>
<reference evidence="2" key="3">
    <citation type="journal article" date="2017" name="Nature">
        <title>Genome sequence of the progenitor of the wheat D genome Aegilops tauschii.</title>
        <authorList>
            <person name="Luo M.C."/>
            <person name="Gu Y.Q."/>
            <person name="Puiu D."/>
            <person name="Wang H."/>
            <person name="Twardziok S.O."/>
            <person name="Deal K.R."/>
            <person name="Huo N."/>
            <person name="Zhu T."/>
            <person name="Wang L."/>
            <person name="Wang Y."/>
            <person name="McGuire P.E."/>
            <person name="Liu S."/>
            <person name="Long H."/>
            <person name="Ramasamy R.K."/>
            <person name="Rodriguez J.C."/>
            <person name="Van S.L."/>
            <person name="Yuan L."/>
            <person name="Wang Z."/>
            <person name="Xia Z."/>
            <person name="Xiao L."/>
            <person name="Anderson O.D."/>
            <person name="Ouyang S."/>
            <person name="Liang Y."/>
            <person name="Zimin A.V."/>
            <person name="Pertea G."/>
            <person name="Qi P."/>
            <person name="Bennetzen J.L."/>
            <person name="Dai X."/>
            <person name="Dawson M.W."/>
            <person name="Muller H.G."/>
            <person name="Kugler K."/>
            <person name="Rivarola-Duarte L."/>
            <person name="Spannagl M."/>
            <person name="Mayer K.F.X."/>
            <person name="Lu F.H."/>
            <person name="Bevan M.W."/>
            <person name="Leroy P."/>
            <person name="Li P."/>
            <person name="You F.M."/>
            <person name="Sun Q."/>
            <person name="Liu Z."/>
            <person name="Lyons E."/>
            <person name="Wicker T."/>
            <person name="Salzberg S.L."/>
            <person name="Devos K.M."/>
            <person name="Dvorak J."/>
        </authorList>
    </citation>
    <scope>NUCLEOTIDE SEQUENCE [LARGE SCALE GENOMIC DNA]</scope>
    <source>
        <strain evidence="2">cv. AL8/78</strain>
    </source>
</reference>
<evidence type="ECO:0000313" key="2">
    <source>
        <dbReference type="EnsemblPlants" id="AET2Gv20925800.1"/>
    </source>
</evidence>
<evidence type="ECO:0000259" key="1">
    <source>
        <dbReference type="Pfam" id="PF13966"/>
    </source>
</evidence>
<reference evidence="3" key="2">
    <citation type="journal article" date="2017" name="Nat. Plants">
        <title>The Aegilops tauschii genome reveals multiple impacts of transposons.</title>
        <authorList>
            <person name="Zhao G."/>
            <person name="Zou C."/>
            <person name="Li K."/>
            <person name="Wang K."/>
            <person name="Li T."/>
            <person name="Gao L."/>
            <person name="Zhang X."/>
            <person name="Wang H."/>
            <person name="Yang Z."/>
            <person name="Liu X."/>
            <person name="Jiang W."/>
            <person name="Mao L."/>
            <person name="Kong X."/>
            <person name="Jiao Y."/>
            <person name="Jia J."/>
        </authorList>
    </citation>
    <scope>NUCLEOTIDE SEQUENCE [LARGE SCALE GENOMIC DNA]</scope>
    <source>
        <strain evidence="3">cv. AL8/78</strain>
    </source>
</reference>
<proteinExistence type="predicted"/>
<dbReference type="Gramene" id="AET2Gv20925800.1">
    <property type="protein sequence ID" value="AET2Gv20925800.1"/>
    <property type="gene ID" value="AET2Gv20925800"/>
</dbReference>
<dbReference type="InterPro" id="IPR026960">
    <property type="entry name" value="RVT-Znf"/>
</dbReference>
<name>A0A453CQT0_AEGTS</name>
<organism evidence="2 3">
    <name type="scientific">Aegilops tauschii subsp. strangulata</name>
    <name type="common">Goatgrass</name>
    <dbReference type="NCBI Taxonomy" id="200361"/>
    <lineage>
        <taxon>Eukaryota</taxon>
        <taxon>Viridiplantae</taxon>
        <taxon>Streptophyta</taxon>
        <taxon>Embryophyta</taxon>
        <taxon>Tracheophyta</taxon>
        <taxon>Spermatophyta</taxon>
        <taxon>Magnoliopsida</taxon>
        <taxon>Liliopsida</taxon>
        <taxon>Poales</taxon>
        <taxon>Poaceae</taxon>
        <taxon>BOP clade</taxon>
        <taxon>Pooideae</taxon>
        <taxon>Triticodae</taxon>
        <taxon>Triticeae</taxon>
        <taxon>Triticinae</taxon>
        <taxon>Aegilops</taxon>
    </lineage>
</organism>
<evidence type="ECO:0000313" key="3">
    <source>
        <dbReference type="Proteomes" id="UP000015105"/>
    </source>
</evidence>
<sequence>NLHENGKFSVESMYRALIQSDVPVDNNKKIWKMKIPLKNKIFAWYLRRGVILTKDNLIKRNWHGSPRCVFCHHDETIKHLFFQCKLARLYDQSSR</sequence>
<reference evidence="2" key="5">
    <citation type="journal article" date="2021" name="G3 (Bethesda)">
        <title>Aegilops tauschii genome assembly Aet v5.0 features greater sequence contiguity and improved annotation.</title>
        <authorList>
            <person name="Wang L."/>
            <person name="Zhu T."/>
            <person name="Rodriguez J.C."/>
            <person name="Deal K.R."/>
            <person name="Dubcovsky J."/>
            <person name="McGuire P.E."/>
            <person name="Lux T."/>
            <person name="Spannagl M."/>
            <person name="Mayer K.F.X."/>
            <person name="Baldrich P."/>
            <person name="Meyers B.C."/>
            <person name="Huo N."/>
            <person name="Gu Y.Q."/>
            <person name="Zhou H."/>
            <person name="Devos K.M."/>
            <person name="Bennetzen J.L."/>
            <person name="Unver T."/>
            <person name="Budak H."/>
            <person name="Gulick P.J."/>
            <person name="Galiba G."/>
            <person name="Kalapos B."/>
            <person name="Nelson D.R."/>
            <person name="Li P."/>
            <person name="You F.M."/>
            <person name="Luo M.C."/>
            <person name="Dvorak J."/>
        </authorList>
    </citation>
    <scope>NUCLEOTIDE SEQUENCE [LARGE SCALE GENOMIC DNA]</scope>
    <source>
        <strain evidence="2">cv. AL8/78</strain>
    </source>
</reference>
<dbReference type="Pfam" id="PF13966">
    <property type="entry name" value="zf-RVT"/>
    <property type="match status" value="1"/>
</dbReference>
<reference evidence="3" key="1">
    <citation type="journal article" date="2014" name="Science">
        <title>Ancient hybridizations among the ancestral genomes of bread wheat.</title>
        <authorList>
            <consortium name="International Wheat Genome Sequencing Consortium,"/>
            <person name="Marcussen T."/>
            <person name="Sandve S.R."/>
            <person name="Heier L."/>
            <person name="Spannagl M."/>
            <person name="Pfeifer M."/>
            <person name="Jakobsen K.S."/>
            <person name="Wulff B.B."/>
            <person name="Steuernagel B."/>
            <person name="Mayer K.F."/>
            <person name="Olsen O.A."/>
        </authorList>
    </citation>
    <scope>NUCLEOTIDE SEQUENCE [LARGE SCALE GENOMIC DNA]</scope>
    <source>
        <strain evidence="3">cv. AL8/78</strain>
    </source>
</reference>
<accession>A0A453CQT0</accession>
<protein>
    <recommendedName>
        <fullName evidence="1">Reverse transcriptase zinc-binding domain-containing protein</fullName>
    </recommendedName>
</protein>
<dbReference type="AlphaFoldDB" id="A0A453CQT0"/>
<dbReference type="Proteomes" id="UP000015105">
    <property type="component" value="Chromosome 2D"/>
</dbReference>
<feature type="domain" description="Reverse transcriptase zinc-binding" evidence="1">
    <location>
        <begin position="8"/>
        <end position="88"/>
    </location>
</feature>
<reference evidence="2" key="4">
    <citation type="submission" date="2019-03" db="UniProtKB">
        <authorList>
            <consortium name="EnsemblPlants"/>
        </authorList>
    </citation>
    <scope>IDENTIFICATION</scope>
</reference>